<feature type="transmembrane region" description="Helical" evidence="1">
    <location>
        <begin position="26"/>
        <end position="45"/>
    </location>
</feature>
<feature type="transmembrane region" description="Helical" evidence="1">
    <location>
        <begin position="215"/>
        <end position="239"/>
    </location>
</feature>
<feature type="transmembrane region" description="Helical" evidence="1">
    <location>
        <begin position="145"/>
        <end position="164"/>
    </location>
</feature>
<keyword evidence="1" id="KW-0812">Transmembrane</keyword>
<dbReference type="PANTHER" id="PTHR23526">
    <property type="entry name" value="INTEGRAL MEMBRANE TRANSPORT PROTEIN-RELATED"/>
    <property type="match status" value="1"/>
</dbReference>
<keyword evidence="1" id="KW-1133">Transmembrane helix</keyword>
<dbReference type="Gene3D" id="1.20.1250.20">
    <property type="entry name" value="MFS general substrate transporter like domains"/>
    <property type="match status" value="2"/>
</dbReference>
<comment type="caution">
    <text evidence="2">The sequence shown here is derived from an EMBL/GenBank/DDBJ whole genome shotgun (WGS) entry which is preliminary data.</text>
</comment>
<evidence type="ECO:0000256" key="1">
    <source>
        <dbReference type="SAM" id="Phobius"/>
    </source>
</evidence>
<dbReference type="Proteomes" id="UP000177579">
    <property type="component" value="Unassembled WGS sequence"/>
</dbReference>
<sequence length="383" mass="43345">MFKKIIHQDLSAGFVSLFSGRMIQHAGTSLIGLFLPIYLFIAYGYDIKKVIYFYLIGHLIYAVLLPWGAQFLNKIGLRRSLQISIPILAGYYVAIYFIVSDVLFFSVLAIFAITIGRILFWIPYHTDMAKFAAPNTRGRGIGLMWASKTFLSVIMPLASGFIIARFGYNLVFVLAIVVYMASIIPFLTIPHTREKYSWGYIETFKHFFKKKNRTLILANMANGAENAVGIIVWPIFIWKLLEGDYAAVGALSSLIVVVTIVLQLMVGKYTDILNKRKIIHWGSIFYALGWVGKIFVLTSFQIFIAGAYHQFVQIFKDTPFDALNYEIMADHGHYVDEYTVLKEIAVQLGKVLILLFILLIALNLGLNWTFVLAALASLFVNLL</sequence>
<evidence type="ECO:0000313" key="2">
    <source>
        <dbReference type="EMBL" id="OGF41491.1"/>
    </source>
</evidence>
<feature type="transmembrane region" description="Helical" evidence="1">
    <location>
        <begin position="81"/>
        <end position="99"/>
    </location>
</feature>
<dbReference type="AlphaFoldDB" id="A0A1F5TSC5"/>
<accession>A0A1F5TSC5</accession>
<evidence type="ECO:0008006" key="4">
    <source>
        <dbReference type="Google" id="ProtNLM"/>
    </source>
</evidence>
<evidence type="ECO:0000313" key="3">
    <source>
        <dbReference type="Proteomes" id="UP000177579"/>
    </source>
</evidence>
<feature type="transmembrane region" description="Helical" evidence="1">
    <location>
        <begin position="351"/>
        <end position="380"/>
    </location>
</feature>
<dbReference type="PANTHER" id="PTHR23526:SF2">
    <property type="entry name" value="MAJOR FACILITATOR SUPERFAMILY (MFS) PROFILE DOMAIN-CONTAINING PROTEIN"/>
    <property type="match status" value="1"/>
</dbReference>
<feature type="transmembrane region" description="Helical" evidence="1">
    <location>
        <begin position="278"/>
        <end position="304"/>
    </location>
</feature>
<dbReference type="InterPro" id="IPR036259">
    <property type="entry name" value="MFS_trans_sf"/>
</dbReference>
<feature type="transmembrane region" description="Helical" evidence="1">
    <location>
        <begin position="245"/>
        <end position="266"/>
    </location>
</feature>
<name>A0A1F5TSC5_9BACT</name>
<protein>
    <recommendedName>
        <fullName evidence="4">Major facilitator superfamily (MFS) profile domain-containing protein</fullName>
    </recommendedName>
</protein>
<dbReference type="SUPFAM" id="SSF103473">
    <property type="entry name" value="MFS general substrate transporter"/>
    <property type="match status" value="2"/>
</dbReference>
<feature type="transmembrane region" description="Helical" evidence="1">
    <location>
        <begin position="51"/>
        <end position="69"/>
    </location>
</feature>
<organism evidence="2 3">
    <name type="scientific">Candidatus Falkowbacteria bacterium RIFOXYD2_FULL_34_120</name>
    <dbReference type="NCBI Taxonomy" id="1798007"/>
    <lineage>
        <taxon>Bacteria</taxon>
        <taxon>Candidatus Falkowiibacteriota</taxon>
    </lineage>
</organism>
<gene>
    <name evidence="2" type="ORF">A2531_02255</name>
</gene>
<dbReference type="InterPro" id="IPR052528">
    <property type="entry name" value="Sugar_transport-like"/>
</dbReference>
<feature type="transmembrane region" description="Helical" evidence="1">
    <location>
        <begin position="105"/>
        <end position="124"/>
    </location>
</feature>
<dbReference type="EMBL" id="MFGO01000008">
    <property type="protein sequence ID" value="OGF41491.1"/>
    <property type="molecule type" value="Genomic_DNA"/>
</dbReference>
<reference evidence="2 3" key="1">
    <citation type="journal article" date="2016" name="Nat. Commun.">
        <title>Thousands of microbial genomes shed light on interconnected biogeochemical processes in an aquifer system.</title>
        <authorList>
            <person name="Anantharaman K."/>
            <person name="Brown C.T."/>
            <person name="Hug L.A."/>
            <person name="Sharon I."/>
            <person name="Castelle C.J."/>
            <person name="Probst A.J."/>
            <person name="Thomas B.C."/>
            <person name="Singh A."/>
            <person name="Wilkins M.J."/>
            <person name="Karaoz U."/>
            <person name="Brodie E.L."/>
            <person name="Williams K.H."/>
            <person name="Hubbard S.S."/>
            <person name="Banfield J.F."/>
        </authorList>
    </citation>
    <scope>NUCLEOTIDE SEQUENCE [LARGE SCALE GENOMIC DNA]</scope>
</reference>
<keyword evidence="1" id="KW-0472">Membrane</keyword>
<feature type="transmembrane region" description="Helical" evidence="1">
    <location>
        <begin position="170"/>
        <end position="189"/>
    </location>
</feature>
<proteinExistence type="predicted"/>